<dbReference type="Proteomes" id="UP000198755">
    <property type="component" value="Unassembled WGS sequence"/>
</dbReference>
<organism evidence="1 2">
    <name type="scientific">Methylocapsa palsarum</name>
    <dbReference type="NCBI Taxonomy" id="1612308"/>
    <lineage>
        <taxon>Bacteria</taxon>
        <taxon>Pseudomonadati</taxon>
        <taxon>Pseudomonadota</taxon>
        <taxon>Alphaproteobacteria</taxon>
        <taxon>Hyphomicrobiales</taxon>
        <taxon>Beijerinckiaceae</taxon>
        <taxon>Methylocapsa</taxon>
    </lineage>
</organism>
<proteinExistence type="predicted"/>
<protein>
    <submittedName>
        <fullName evidence="1">Uncharacterized protein</fullName>
    </submittedName>
</protein>
<sequence>MLFRGRVNMHSGELTEQGLANQGRQSEIMTNVTIVDEINQDDMSRKAGLYLYVDTRLWIDNGIVHREDGPAIVSPDGSKRWFLQGKERTREVNSWFHQNAWPVERGLDTPEKLAQFKSSFLC</sequence>
<dbReference type="RefSeq" id="WP_244532276.1">
    <property type="nucleotide sequence ID" value="NZ_FOSN01000009.1"/>
</dbReference>
<name>A0A1I4A4U5_9HYPH</name>
<keyword evidence="2" id="KW-1185">Reference proteome</keyword>
<accession>A0A1I4A4U5</accession>
<evidence type="ECO:0000313" key="1">
    <source>
        <dbReference type="EMBL" id="SFK51365.1"/>
    </source>
</evidence>
<dbReference type="STRING" id="1612308.SAMN05444581_10988"/>
<evidence type="ECO:0000313" key="2">
    <source>
        <dbReference type="Proteomes" id="UP000198755"/>
    </source>
</evidence>
<dbReference type="AlphaFoldDB" id="A0A1I4A4U5"/>
<gene>
    <name evidence="1" type="ORF">SAMN05444581_10988</name>
</gene>
<dbReference type="EMBL" id="FOSN01000009">
    <property type="protein sequence ID" value="SFK51365.1"/>
    <property type="molecule type" value="Genomic_DNA"/>
</dbReference>
<reference evidence="1 2" key="1">
    <citation type="submission" date="2016-10" db="EMBL/GenBank/DDBJ databases">
        <authorList>
            <person name="de Groot N.N."/>
        </authorList>
    </citation>
    <scope>NUCLEOTIDE SEQUENCE [LARGE SCALE GENOMIC DNA]</scope>
    <source>
        <strain evidence="1 2">NE2</strain>
    </source>
</reference>